<dbReference type="PROSITE" id="PS50077">
    <property type="entry name" value="HEAT_REPEAT"/>
    <property type="match status" value="1"/>
</dbReference>
<keyword evidence="3" id="KW-0833">Ubl conjugation pathway</keyword>
<evidence type="ECO:0000259" key="6">
    <source>
        <dbReference type="Pfam" id="PF08623"/>
    </source>
</evidence>
<dbReference type="Pfam" id="PF25782">
    <property type="entry name" value="TPR_CAND1"/>
    <property type="match status" value="1"/>
</dbReference>
<dbReference type="PANTHER" id="PTHR12696">
    <property type="entry name" value="TIP120"/>
    <property type="match status" value="1"/>
</dbReference>
<feature type="domain" description="TATA-binding protein interacting (TIP20)" evidence="6">
    <location>
        <begin position="1147"/>
        <end position="1318"/>
    </location>
</feature>
<keyword evidence="2" id="KW-0677">Repeat</keyword>
<feature type="region of interest" description="Disordered" evidence="5">
    <location>
        <begin position="364"/>
        <end position="399"/>
    </location>
</feature>
<dbReference type="Pfam" id="PF08623">
    <property type="entry name" value="TIP120"/>
    <property type="match status" value="1"/>
</dbReference>
<feature type="repeat" description="HEAT" evidence="4">
    <location>
        <begin position="636"/>
        <end position="674"/>
    </location>
</feature>
<proteinExistence type="inferred from homology"/>
<feature type="compositionally biased region" description="Polar residues" evidence="5">
    <location>
        <begin position="477"/>
        <end position="489"/>
    </location>
</feature>
<dbReference type="GO" id="GO:0010265">
    <property type="term" value="P:SCF complex assembly"/>
    <property type="evidence" value="ECO:0007669"/>
    <property type="project" value="InterPro"/>
</dbReference>
<dbReference type="InterPro" id="IPR011989">
    <property type="entry name" value="ARM-like"/>
</dbReference>
<comment type="caution">
    <text evidence="7">The sequence shown here is derived from an EMBL/GenBank/DDBJ whole genome shotgun (WGS) entry which is preliminary data.</text>
</comment>
<protein>
    <recommendedName>
        <fullName evidence="6">TATA-binding protein interacting (TIP20) domain-containing protein</fullName>
    </recommendedName>
</protein>
<comment type="similarity">
    <text evidence="1">Belongs to the CAND family.</text>
</comment>
<dbReference type="Gene3D" id="1.25.10.10">
    <property type="entry name" value="Leucine-rich Repeat Variant"/>
    <property type="match status" value="1"/>
</dbReference>
<dbReference type="Proteomes" id="UP001316803">
    <property type="component" value="Unassembled WGS sequence"/>
</dbReference>
<accession>A0AAN8EC66</accession>
<keyword evidence="8" id="KW-1185">Reference proteome</keyword>
<evidence type="ECO:0000256" key="3">
    <source>
        <dbReference type="ARBA" id="ARBA00022786"/>
    </source>
</evidence>
<reference evidence="7 8" key="1">
    <citation type="submission" date="2022-12" db="EMBL/GenBank/DDBJ databases">
        <title>Genomic features and morphological characterization of a novel Knufia sp. strain isolated from spacecraft assembly facility.</title>
        <authorList>
            <person name="Teixeira M."/>
            <person name="Chander A.M."/>
            <person name="Stajich J.E."/>
            <person name="Venkateswaran K."/>
        </authorList>
    </citation>
    <scope>NUCLEOTIDE SEQUENCE [LARGE SCALE GENOMIC DNA]</scope>
    <source>
        <strain evidence="7 8">FJI-L2-BK-P2</strain>
    </source>
</reference>
<dbReference type="InterPro" id="IPR039852">
    <property type="entry name" value="CAND1/CAND2"/>
</dbReference>
<evidence type="ECO:0000313" key="7">
    <source>
        <dbReference type="EMBL" id="KAK5952044.1"/>
    </source>
</evidence>
<dbReference type="InterPro" id="IPR013932">
    <property type="entry name" value="TATA-bd_TIP120"/>
</dbReference>
<evidence type="ECO:0000256" key="2">
    <source>
        <dbReference type="ARBA" id="ARBA00022737"/>
    </source>
</evidence>
<dbReference type="SUPFAM" id="SSF48371">
    <property type="entry name" value="ARM repeat"/>
    <property type="match status" value="1"/>
</dbReference>
<organism evidence="7 8">
    <name type="scientific">Knufia fluminis</name>
    <dbReference type="NCBI Taxonomy" id="191047"/>
    <lineage>
        <taxon>Eukaryota</taxon>
        <taxon>Fungi</taxon>
        <taxon>Dikarya</taxon>
        <taxon>Ascomycota</taxon>
        <taxon>Pezizomycotina</taxon>
        <taxon>Eurotiomycetes</taxon>
        <taxon>Chaetothyriomycetidae</taxon>
        <taxon>Chaetothyriales</taxon>
        <taxon>Trichomeriaceae</taxon>
        <taxon>Knufia</taxon>
    </lineage>
</organism>
<gene>
    <name evidence="7" type="ORF">OHC33_006931</name>
</gene>
<feature type="compositionally biased region" description="Acidic residues" evidence="5">
    <location>
        <begin position="376"/>
        <end position="399"/>
    </location>
</feature>
<evidence type="ECO:0000313" key="8">
    <source>
        <dbReference type="Proteomes" id="UP001316803"/>
    </source>
</evidence>
<evidence type="ECO:0000256" key="4">
    <source>
        <dbReference type="PROSITE-ProRule" id="PRU00103"/>
    </source>
</evidence>
<evidence type="ECO:0000256" key="5">
    <source>
        <dbReference type="SAM" id="MobiDB-lite"/>
    </source>
</evidence>
<evidence type="ECO:0000256" key="1">
    <source>
        <dbReference type="ARBA" id="ARBA00007657"/>
    </source>
</evidence>
<name>A0AAN8EC66_9EURO</name>
<dbReference type="InterPro" id="IPR016024">
    <property type="entry name" value="ARM-type_fold"/>
</dbReference>
<feature type="region of interest" description="Disordered" evidence="5">
    <location>
        <begin position="477"/>
        <end position="499"/>
    </location>
</feature>
<dbReference type="InterPro" id="IPR021133">
    <property type="entry name" value="HEAT_type_2"/>
</dbReference>
<dbReference type="EMBL" id="JAKLMC020000017">
    <property type="protein sequence ID" value="KAK5952044.1"/>
    <property type="molecule type" value="Genomic_DNA"/>
</dbReference>
<sequence>MARDRASAMQGIANLLPKLDDPDPDIRFMQLNDLTAILNSPGSESLRTDTHAAARVIDKIIKSLTDSHGDCVNQALKCVGPLASRTPNDYVAPYIDKITELTTKDMDVSVPMTALRILVGSLPRPGAANSERDIKDAFSAVSKVLVPRLVGHVPIPAGKQPPDLAPGLLQQQKNKNFSAEAVDVAIEAVRSYGSMLRSEELAALVSAMMNIIGSPKANGVVKKRALVGISAIVSYYKPAQLTELVDFVARHLQDSQLPVNHRRYLISTVGALARAIPSQIGSYLNVLVPLVLAVLSEDELDATAAGSDDEFETDPEVEELREATLVTLESLLASCPTEMQPHWDNTTQAALRYIKYDPNVVDAEDDEEMGGTQDAQSDDEFTEEPMDDDDEYAELDDDDAFGDVEDLSWKVRRYAAKVLLTIISISSPADQEGLIKTVAPTLLSRLSKEREDGVRMEVIAATTTLIRKASAISVSHTNQAINGTSSAPSSHKRKRQDSNVSIDDVDLRGLVHSRASPPVSPPSPAIGAQAELASYVPRIISATVKLWKKASVALKQSAMLMLKAIAESRNGALADHLQQLEDPFADAMTSTAGSGSTNAAGSTATAASLQIETLSLISIITETNESTVLLPFVIALIPSVTSLVSDRNYKVSTATLATIEQFAKALSPPRLPATSQDHAIHLENLYQVTLVPVNNVNADLEVRHRAIQVFGVLISRTSGTTLLSPEARAKALGVLDDRLKNETTRLESAQAIGLIAEAATAQDAIGSAWVQDVSIELSNQLRKADRSLRAASLEALQYLALNTVTASQYGTDTISTLQAQLMTVIRPDDLHLLTPALVILSKIIPTNAQTLVNPSVVKALCRLAQARLEGPPLKAYLLVVKVIGEQGLGPPLMTGLLAVGTNGDTNTLGRAIGTLMVHGGNGLPVSIDAFIGEVVNKDDNSACLALTVLGEIGLRMSAKPPFDMNIFIQSLQSKSDKVRLSAAVALGSASSGDIQQYMPVILQGLGGEATQQYLYMHSLKEILQHTDHSASSIAPYTQDMWTRLFAVAAAEDNQAVGAECIGRVLLLDPTKYLQALHQALDDPKASQRGIVISAFRFTLSNTSSTYDAALSRTIVPLVKKMLSDPDLGNRRLAITTLTAAIQNKPELVLPNLTELLPVVLADTHIKKELIKTVRIGPFTHQEDSGLDLRKSAYATLYTLMETPRALPFLSLPSLFDRVVDGESDDHDIRTLCNLMLSRLSNLDPEETKRRLPSLAEQFKKVLEQKPKENAVKQEIEKINEANSAVVRASLELAKKFPSANAAGSDTDLMSWKTYMEFMQREHATLVKMIAAGVDA</sequence>